<name>A0AAD1XFN4_EUPCR</name>
<protein>
    <submittedName>
        <fullName evidence="2">Uncharacterized protein</fullName>
    </submittedName>
</protein>
<dbReference type="EMBL" id="CAMPGE010011271">
    <property type="protein sequence ID" value="CAI2370107.1"/>
    <property type="molecule type" value="Genomic_DNA"/>
</dbReference>
<gene>
    <name evidence="2" type="ORF">ECRASSUSDP1_LOCUS11415</name>
</gene>
<comment type="caution">
    <text evidence="2">The sequence shown here is derived from an EMBL/GenBank/DDBJ whole genome shotgun (WGS) entry which is preliminary data.</text>
</comment>
<organism evidence="2 3">
    <name type="scientific">Euplotes crassus</name>
    <dbReference type="NCBI Taxonomy" id="5936"/>
    <lineage>
        <taxon>Eukaryota</taxon>
        <taxon>Sar</taxon>
        <taxon>Alveolata</taxon>
        <taxon>Ciliophora</taxon>
        <taxon>Intramacronucleata</taxon>
        <taxon>Spirotrichea</taxon>
        <taxon>Hypotrichia</taxon>
        <taxon>Euplotida</taxon>
        <taxon>Euplotidae</taxon>
        <taxon>Moneuplotes</taxon>
    </lineage>
</organism>
<evidence type="ECO:0000256" key="1">
    <source>
        <dbReference type="SAM" id="MobiDB-lite"/>
    </source>
</evidence>
<feature type="compositionally biased region" description="Basic residues" evidence="1">
    <location>
        <begin position="40"/>
        <end position="49"/>
    </location>
</feature>
<keyword evidence="3" id="KW-1185">Reference proteome</keyword>
<proteinExistence type="predicted"/>
<reference evidence="2" key="1">
    <citation type="submission" date="2023-07" db="EMBL/GenBank/DDBJ databases">
        <authorList>
            <consortium name="AG Swart"/>
            <person name="Singh M."/>
            <person name="Singh A."/>
            <person name="Seah K."/>
            <person name="Emmerich C."/>
        </authorList>
    </citation>
    <scope>NUCLEOTIDE SEQUENCE</scope>
    <source>
        <strain evidence="2">DP1</strain>
    </source>
</reference>
<evidence type="ECO:0000313" key="2">
    <source>
        <dbReference type="EMBL" id="CAI2370107.1"/>
    </source>
</evidence>
<accession>A0AAD1XFN4</accession>
<evidence type="ECO:0000313" key="3">
    <source>
        <dbReference type="Proteomes" id="UP001295684"/>
    </source>
</evidence>
<dbReference type="AlphaFoldDB" id="A0AAD1XFN4"/>
<sequence length="300" mass="35988">MKRRTMSMTQDDYSKQLFKNLIKSCKEALNYNATIIPRTKTSHSKKRRPLSQPSIDPSTSLTPPFSSFPPKPRANSKQQQRKPQVTLVGPALIRKRIERYPKREWKFPHDGLTIRQREEKRRKMLYRVPTGETEFFDFKEEAAKTSRRNQELGYYNEILRNYKKIKNLMDYENELKNQADLIETEEKRILLMHKNPKLARKKFAKKQLLENIDLKKRAKKEVMHKFKSIKKKYNSSQNKNQKYIFKKMQEEMDLTLNYKVIKAKLEAKCRRDGMRELAKTKEIVKQKLIQEMKDKRATTR</sequence>
<dbReference type="Proteomes" id="UP001295684">
    <property type="component" value="Unassembled WGS sequence"/>
</dbReference>
<feature type="region of interest" description="Disordered" evidence="1">
    <location>
        <begin position="39"/>
        <end position="85"/>
    </location>
</feature>